<dbReference type="InterPro" id="IPR051260">
    <property type="entry name" value="Diverse_substr_monoxygenases"/>
</dbReference>
<keyword evidence="1" id="KW-0285">Flavoprotein</keyword>
<accession>A0ABU0JLX7</accession>
<organism evidence="7 8">
    <name type="scientific">Labrys wisconsinensis</name>
    <dbReference type="NCBI Taxonomy" id="425677"/>
    <lineage>
        <taxon>Bacteria</taxon>
        <taxon>Pseudomonadati</taxon>
        <taxon>Pseudomonadota</taxon>
        <taxon>Alphaproteobacteria</taxon>
        <taxon>Hyphomicrobiales</taxon>
        <taxon>Xanthobacteraceae</taxon>
        <taxon>Labrys</taxon>
    </lineage>
</organism>
<dbReference type="NCBIfam" id="TIGR03860">
    <property type="entry name" value="FMN_nitrolo"/>
    <property type="match status" value="1"/>
</dbReference>
<keyword evidence="2" id="KW-0288">FMN</keyword>
<dbReference type="Pfam" id="PF00296">
    <property type="entry name" value="Bac_luciferase"/>
    <property type="match status" value="1"/>
</dbReference>
<dbReference type="Proteomes" id="UP001242480">
    <property type="component" value="Unassembled WGS sequence"/>
</dbReference>
<evidence type="ECO:0000313" key="8">
    <source>
        <dbReference type="Proteomes" id="UP001242480"/>
    </source>
</evidence>
<dbReference type="PIRSF" id="PIRSF000337">
    <property type="entry name" value="NTA_MOA"/>
    <property type="match status" value="1"/>
</dbReference>
<dbReference type="Gene3D" id="3.20.20.30">
    <property type="entry name" value="Luciferase-like domain"/>
    <property type="match status" value="1"/>
</dbReference>
<evidence type="ECO:0000259" key="6">
    <source>
        <dbReference type="Pfam" id="PF00296"/>
    </source>
</evidence>
<keyword evidence="4 7" id="KW-0503">Monooxygenase</keyword>
<evidence type="ECO:0000256" key="2">
    <source>
        <dbReference type="ARBA" id="ARBA00022643"/>
    </source>
</evidence>
<evidence type="ECO:0000256" key="5">
    <source>
        <dbReference type="ARBA" id="ARBA00033748"/>
    </source>
</evidence>
<dbReference type="InterPro" id="IPR011251">
    <property type="entry name" value="Luciferase-like_dom"/>
</dbReference>
<evidence type="ECO:0000256" key="4">
    <source>
        <dbReference type="ARBA" id="ARBA00023033"/>
    </source>
</evidence>
<name>A0ABU0JLX7_9HYPH</name>
<proteinExistence type="inferred from homology"/>
<keyword evidence="3" id="KW-0560">Oxidoreductase</keyword>
<gene>
    <name evidence="7" type="ORF">QO011_008344</name>
</gene>
<protein>
    <submittedName>
        <fullName evidence="7">FMN-dependent oxidoreductase (Nitrilotriacetate monooxygenase family)</fullName>
    </submittedName>
</protein>
<dbReference type="SUPFAM" id="SSF51679">
    <property type="entry name" value="Bacterial luciferase-like"/>
    <property type="match status" value="1"/>
</dbReference>
<evidence type="ECO:0000313" key="7">
    <source>
        <dbReference type="EMBL" id="MDQ0475301.1"/>
    </source>
</evidence>
<comment type="similarity">
    <text evidence="5">Belongs to the NtaA/SnaA/DszA monooxygenase family.</text>
</comment>
<evidence type="ECO:0000256" key="1">
    <source>
        <dbReference type="ARBA" id="ARBA00022630"/>
    </source>
</evidence>
<dbReference type="PANTHER" id="PTHR30011:SF16">
    <property type="entry name" value="C2H2 FINGER DOMAIN TRANSCRIPTION FACTOR (EUROFUNG)-RELATED"/>
    <property type="match status" value="1"/>
</dbReference>
<dbReference type="RefSeq" id="WP_307286336.1">
    <property type="nucleotide sequence ID" value="NZ_JAUSVX010000033.1"/>
</dbReference>
<dbReference type="InterPro" id="IPR036661">
    <property type="entry name" value="Luciferase-like_sf"/>
</dbReference>
<dbReference type="InterPro" id="IPR016215">
    <property type="entry name" value="NTA_MOA"/>
</dbReference>
<feature type="domain" description="Luciferase-like" evidence="6">
    <location>
        <begin position="29"/>
        <end position="388"/>
    </location>
</feature>
<evidence type="ECO:0000256" key="3">
    <source>
        <dbReference type="ARBA" id="ARBA00023002"/>
    </source>
</evidence>
<comment type="caution">
    <text evidence="7">The sequence shown here is derived from an EMBL/GenBank/DDBJ whole genome shotgun (WGS) entry which is preliminary data.</text>
</comment>
<dbReference type="GO" id="GO:0004497">
    <property type="term" value="F:monooxygenase activity"/>
    <property type="evidence" value="ECO:0007669"/>
    <property type="project" value="UniProtKB-KW"/>
</dbReference>
<dbReference type="EMBL" id="JAUSVX010000033">
    <property type="protein sequence ID" value="MDQ0475301.1"/>
    <property type="molecule type" value="Genomic_DNA"/>
</dbReference>
<dbReference type="PANTHER" id="PTHR30011">
    <property type="entry name" value="ALKANESULFONATE MONOOXYGENASE-RELATED"/>
    <property type="match status" value="1"/>
</dbReference>
<keyword evidence="8" id="KW-1185">Reference proteome</keyword>
<reference evidence="7 8" key="1">
    <citation type="submission" date="2023-07" db="EMBL/GenBank/DDBJ databases">
        <title>Genomic Encyclopedia of Type Strains, Phase IV (KMG-IV): sequencing the most valuable type-strain genomes for metagenomic binning, comparative biology and taxonomic classification.</title>
        <authorList>
            <person name="Goeker M."/>
        </authorList>
    </citation>
    <scope>NUCLEOTIDE SEQUENCE [LARGE SCALE GENOMIC DNA]</scope>
    <source>
        <strain evidence="7 8">DSM 19619</strain>
    </source>
</reference>
<sequence>MPKRLIFNGFSMNAVSHVFHGLWRRPQSLQTRFNDLDTWVALVRLLEKGKFDAFFVADILGVDPAYQGSWDTYVKEAVQIPINDSGVLVGALIQSTEHLGLTLTGSILQEHPFNFARKLSTLDHLSKGRIGWNIVTSVSHNAAQNFGFDRIVPHDERYRWAEEYVDVVYKLWEGSWDDDAVIDDKAGNLYADPARIHRIHHHGQRYRVLGPHLSQPSRQRTPVLFQAGSSRAGRAFAARHAEGTFIAAVNPEGARRQIEETRALVRAAGRDDGDLLFVQGLSFVVGGSEAEAQGKARDLAQDISVDGLLAHISRDLGIDLGLLDPDRPVAELEIEGVQGIVRAFEEGNPGKRATVADLGRAYSLSSQVVGTPETIADRLAEWQAAGIDGVNLIYHTTPGSFADFIEAVMPVLRKRGLAQADYAEGSFRERLFPGRPARLIDRHPAARYRGAFRGREARSLPAA</sequence>